<organism evidence="5 6">
    <name type="scientific">Salimicrobium halophilum</name>
    <dbReference type="NCBI Taxonomy" id="86666"/>
    <lineage>
        <taxon>Bacteria</taxon>
        <taxon>Bacillati</taxon>
        <taxon>Bacillota</taxon>
        <taxon>Bacilli</taxon>
        <taxon>Bacillales</taxon>
        <taxon>Bacillaceae</taxon>
        <taxon>Salimicrobium</taxon>
    </lineage>
</organism>
<evidence type="ECO:0000256" key="1">
    <source>
        <dbReference type="ARBA" id="ARBA00022969"/>
    </source>
</evidence>
<keyword evidence="5" id="KW-0167">Capsid protein</keyword>
<keyword evidence="1" id="KW-0749">Sporulation</keyword>
<dbReference type="AlphaFoldDB" id="A0A1G8U877"/>
<dbReference type="Pfam" id="PF07875">
    <property type="entry name" value="Coat_F"/>
    <property type="match status" value="1"/>
</dbReference>
<dbReference type="GO" id="GO:0030435">
    <property type="term" value="P:sporulation resulting in formation of a cellular spore"/>
    <property type="evidence" value="ECO:0007669"/>
    <property type="project" value="UniProtKB-KW"/>
</dbReference>
<evidence type="ECO:0000256" key="4">
    <source>
        <dbReference type="SAM" id="MobiDB-lite"/>
    </source>
</evidence>
<evidence type="ECO:0000256" key="3">
    <source>
        <dbReference type="ARBA" id="ARBA00024344"/>
    </source>
</evidence>
<dbReference type="RefSeq" id="WP_093193829.1">
    <property type="nucleotide sequence ID" value="NZ_FNEV01000006.1"/>
</dbReference>
<evidence type="ECO:0000313" key="5">
    <source>
        <dbReference type="EMBL" id="SDJ49988.1"/>
    </source>
</evidence>
<dbReference type="PANTHER" id="PTHR39183:SF1">
    <property type="entry name" value="SPORE COAT PROTEIN F-LIKE PROTEIN YHCQ"/>
    <property type="match status" value="1"/>
</dbReference>
<name>A0A1G8U877_9BACI</name>
<dbReference type="EMBL" id="FNEV01000006">
    <property type="protein sequence ID" value="SDJ49988.1"/>
    <property type="molecule type" value="Genomic_DNA"/>
</dbReference>
<reference evidence="6" key="1">
    <citation type="submission" date="2016-10" db="EMBL/GenBank/DDBJ databases">
        <authorList>
            <person name="Varghese N."/>
            <person name="Submissions S."/>
        </authorList>
    </citation>
    <scope>NUCLEOTIDE SEQUENCE [LARGE SCALE GENOMIC DNA]</scope>
    <source>
        <strain evidence="6">DSM 4771</strain>
    </source>
</reference>
<dbReference type="InterPro" id="IPR012851">
    <property type="entry name" value="Spore_coat_CotF-like"/>
</dbReference>
<dbReference type="OrthoDB" id="2577233at2"/>
<accession>A0A1G8U877</accession>
<proteinExistence type="inferred from homology"/>
<sequence>MHNQYHSQSEENNRQPAGQYGGHEVFDAHEVLSGVIGILDHYKLYEQHVQDPELKTMINRQSSFLLTTYNTMVETFHTGKRPSTPTLVYNMTQENNVSLGMTPGQPKTPAQSVQELNDENISGFMLGQTKGIASSLTMAALEVTNPVLRRVFADSVPNIIEMGYEIFLYQNKHNYYQVAQLTHEDMNAMVHSYDSTGGNQPH</sequence>
<keyword evidence="5" id="KW-0946">Virion</keyword>
<protein>
    <submittedName>
        <fullName evidence="5">Spore coat protein CotF</fullName>
    </submittedName>
</protein>
<dbReference type="Proteomes" id="UP000199225">
    <property type="component" value="Unassembled WGS sequence"/>
</dbReference>
<comment type="subcellular location">
    <subcellularLocation>
        <location evidence="2">Spore coat</location>
    </subcellularLocation>
</comment>
<dbReference type="Gene3D" id="1.20.1260.10">
    <property type="match status" value="1"/>
</dbReference>
<gene>
    <name evidence="5" type="ORF">SAMN04490247_2104</name>
</gene>
<keyword evidence="6" id="KW-1185">Reference proteome</keyword>
<comment type="similarity">
    <text evidence="3">Belongs to the CotF family.</text>
</comment>
<evidence type="ECO:0000313" key="6">
    <source>
        <dbReference type="Proteomes" id="UP000199225"/>
    </source>
</evidence>
<feature type="region of interest" description="Disordered" evidence="4">
    <location>
        <begin position="1"/>
        <end position="21"/>
    </location>
</feature>
<dbReference type="InterPro" id="IPR012347">
    <property type="entry name" value="Ferritin-like"/>
</dbReference>
<dbReference type="STRING" id="86666.SAMN04490247_2104"/>
<dbReference type="PANTHER" id="PTHR39183">
    <property type="entry name" value="SPORE COAT PROTEIN F-LIKE PROTEIN YHCQ"/>
    <property type="match status" value="1"/>
</dbReference>
<evidence type="ECO:0000256" key="2">
    <source>
        <dbReference type="ARBA" id="ARBA00024325"/>
    </source>
</evidence>